<dbReference type="OrthoDB" id="5413827at2759"/>
<protein>
    <submittedName>
        <fullName evidence="2">Uncharacterized protein</fullName>
    </submittedName>
</protein>
<evidence type="ECO:0000313" key="2">
    <source>
        <dbReference type="EMBL" id="KAF1840552.1"/>
    </source>
</evidence>
<keyword evidence="3" id="KW-1185">Reference proteome</keyword>
<gene>
    <name evidence="2" type="ORF">K460DRAFT_399468</name>
</gene>
<organism evidence="2 3">
    <name type="scientific">Cucurbitaria berberidis CBS 394.84</name>
    <dbReference type="NCBI Taxonomy" id="1168544"/>
    <lineage>
        <taxon>Eukaryota</taxon>
        <taxon>Fungi</taxon>
        <taxon>Dikarya</taxon>
        <taxon>Ascomycota</taxon>
        <taxon>Pezizomycotina</taxon>
        <taxon>Dothideomycetes</taxon>
        <taxon>Pleosporomycetidae</taxon>
        <taxon>Pleosporales</taxon>
        <taxon>Pleosporineae</taxon>
        <taxon>Cucurbitariaceae</taxon>
        <taxon>Cucurbitaria</taxon>
    </lineage>
</organism>
<dbReference type="PANTHER" id="PTHR38790">
    <property type="entry name" value="2EXR DOMAIN-CONTAINING PROTEIN-RELATED"/>
    <property type="match status" value="1"/>
</dbReference>
<dbReference type="Proteomes" id="UP000800039">
    <property type="component" value="Unassembled WGS sequence"/>
</dbReference>
<accession>A0A9P4G7W4</accession>
<dbReference type="EMBL" id="ML976620">
    <property type="protein sequence ID" value="KAF1840552.1"/>
    <property type="molecule type" value="Genomic_DNA"/>
</dbReference>
<name>A0A9P4G7W4_9PLEO</name>
<feature type="region of interest" description="Disordered" evidence="1">
    <location>
        <begin position="1"/>
        <end position="22"/>
    </location>
</feature>
<dbReference type="AlphaFoldDB" id="A0A9P4G7W4"/>
<dbReference type="PANTHER" id="PTHR38790:SF4">
    <property type="entry name" value="2EXR DOMAIN-CONTAINING PROTEIN"/>
    <property type="match status" value="1"/>
</dbReference>
<reference evidence="2" key="1">
    <citation type="submission" date="2020-01" db="EMBL/GenBank/DDBJ databases">
        <authorList>
            <consortium name="DOE Joint Genome Institute"/>
            <person name="Haridas S."/>
            <person name="Albert R."/>
            <person name="Binder M."/>
            <person name="Bloem J."/>
            <person name="Labutti K."/>
            <person name="Salamov A."/>
            <person name="Andreopoulos B."/>
            <person name="Baker S.E."/>
            <person name="Barry K."/>
            <person name="Bills G."/>
            <person name="Bluhm B.H."/>
            <person name="Cannon C."/>
            <person name="Castanera R."/>
            <person name="Culley D.E."/>
            <person name="Daum C."/>
            <person name="Ezra D."/>
            <person name="Gonzalez J.B."/>
            <person name="Henrissat B."/>
            <person name="Kuo A."/>
            <person name="Liang C."/>
            <person name="Lipzen A."/>
            <person name="Lutzoni F."/>
            <person name="Magnuson J."/>
            <person name="Mondo S."/>
            <person name="Nolan M."/>
            <person name="Ohm R."/>
            <person name="Pangilinan J."/>
            <person name="Park H.-J."/>
            <person name="Ramirez L."/>
            <person name="Alfaro M."/>
            <person name="Sun H."/>
            <person name="Tritt A."/>
            <person name="Yoshinaga Y."/>
            <person name="Zwiers L.-H."/>
            <person name="Turgeon B.G."/>
            <person name="Goodwin S.B."/>
            <person name="Spatafora J.W."/>
            <person name="Crous P.W."/>
            <person name="Grigoriev I.V."/>
        </authorList>
    </citation>
    <scope>NUCLEOTIDE SEQUENCE</scope>
    <source>
        <strain evidence="2">CBS 394.84</strain>
    </source>
</reference>
<feature type="compositionally biased region" description="Basic and acidic residues" evidence="1">
    <location>
        <begin position="1"/>
        <end position="11"/>
    </location>
</feature>
<sequence>MGRPEIKKVERQSASTSKGDYRVNRQDSKRFTRSLTAKMDEIALRNATESPLLRLPSEIRNRIYGYALGGQEVNPRTVGGVRTKWRLECRPYGSEARSYQAWDRLLSLTYVCRLLHRETRLLAFSLNTFQIQTVEFNDWLLLLNDDQKNAITTVIFGLRNPFLDLPYQDQIPPMLEQCAGLKTAIHVFLRDPSRIRDSTAQKFAKMKCLDFIVETKAKAELEADAEALDKIMTAAYYEDLEEYEQEMAEAEEEESTEEESTEEEDESEEDESA</sequence>
<dbReference type="GeneID" id="63853490"/>
<proteinExistence type="predicted"/>
<feature type="region of interest" description="Disordered" evidence="1">
    <location>
        <begin position="241"/>
        <end position="273"/>
    </location>
</feature>
<evidence type="ECO:0000313" key="3">
    <source>
        <dbReference type="Proteomes" id="UP000800039"/>
    </source>
</evidence>
<comment type="caution">
    <text evidence="2">The sequence shown here is derived from an EMBL/GenBank/DDBJ whole genome shotgun (WGS) entry which is preliminary data.</text>
</comment>
<dbReference type="RefSeq" id="XP_040783115.1">
    <property type="nucleotide sequence ID" value="XM_040936240.1"/>
</dbReference>
<evidence type="ECO:0000256" key="1">
    <source>
        <dbReference type="SAM" id="MobiDB-lite"/>
    </source>
</evidence>